<keyword evidence="3" id="KW-1185">Reference proteome</keyword>
<dbReference type="GO" id="GO:0046872">
    <property type="term" value="F:metal ion binding"/>
    <property type="evidence" value="ECO:0007669"/>
    <property type="project" value="UniProtKB-KW"/>
</dbReference>
<reference evidence="2 3" key="1">
    <citation type="submission" date="2013-09" db="EMBL/GenBank/DDBJ databases">
        <title>High correlation between genotypes and phenotypes of environmental bacteria Comamonas testosteroni strains.</title>
        <authorList>
            <person name="Liu L."/>
            <person name="Zhu W."/>
            <person name="Xia X."/>
            <person name="Xu B."/>
            <person name="Luo M."/>
            <person name="Wang G."/>
        </authorList>
    </citation>
    <scope>NUCLEOTIDE SEQUENCE [LARGE SCALE GENOMIC DNA]</scope>
    <source>
        <strain evidence="2 3">DF2</strain>
    </source>
</reference>
<sequence>MSDAVLDRLAKATSGSLTTQLYIKGIRQPVLHGLTALNKKMKPFAGRAYTMRFIPAREDVDNYSNLTTTPNADNLQWVGVEQIEPGHVLVIDSNQDGRAASMGNMLITRMMMRGARGVITDGTFRDGTELSEMDFPIWCTGVTATTRLSYHHVADLNVPIGCAGVAVYPGDVIHGDGDNITVIPAHMAEEMADLCEKRDDIEAYLALRVQAGEALWGLYPPSDATRQQHKEWVAAGRPPIPAAKPAGTR</sequence>
<evidence type="ECO:0000256" key="1">
    <source>
        <dbReference type="PIRSR" id="PIRSR605493-1"/>
    </source>
</evidence>
<dbReference type="PANTHER" id="PTHR33254">
    <property type="entry name" value="4-HYDROXY-4-METHYL-2-OXOGLUTARATE ALDOLASE 3-RELATED"/>
    <property type="match status" value="1"/>
</dbReference>
<dbReference type="GO" id="GO:0032259">
    <property type="term" value="P:methylation"/>
    <property type="evidence" value="ECO:0007669"/>
    <property type="project" value="UniProtKB-KW"/>
</dbReference>
<keyword evidence="1" id="KW-0460">Magnesium</keyword>
<accession>A0A0E3BU22</accession>
<keyword evidence="2" id="KW-0808">Transferase</keyword>
<dbReference type="EMBL" id="AWTP01000125">
    <property type="protein sequence ID" value="KGH08231.1"/>
    <property type="molecule type" value="Genomic_DNA"/>
</dbReference>
<dbReference type="GO" id="GO:0008168">
    <property type="term" value="F:methyltransferase activity"/>
    <property type="evidence" value="ECO:0007669"/>
    <property type="project" value="UniProtKB-KW"/>
</dbReference>
<organism evidence="2 3">
    <name type="scientific">Comamonas thiooxydans</name>
    <dbReference type="NCBI Taxonomy" id="363952"/>
    <lineage>
        <taxon>Bacteria</taxon>
        <taxon>Pseudomonadati</taxon>
        <taxon>Pseudomonadota</taxon>
        <taxon>Betaproteobacteria</taxon>
        <taxon>Burkholderiales</taxon>
        <taxon>Comamonadaceae</taxon>
        <taxon>Comamonas</taxon>
    </lineage>
</organism>
<dbReference type="InterPro" id="IPR036704">
    <property type="entry name" value="RraA/RraA-like_sf"/>
</dbReference>
<dbReference type="InterPro" id="IPR005493">
    <property type="entry name" value="RraA/RraA-like"/>
</dbReference>
<feature type="binding site" evidence="1">
    <location>
        <position position="126"/>
    </location>
    <ligand>
        <name>Mg(2+)</name>
        <dbReference type="ChEBI" id="CHEBI:18420"/>
    </ligand>
</feature>
<gene>
    <name evidence="2" type="ORF">P608_18600</name>
</gene>
<dbReference type="CDD" id="cd16841">
    <property type="entry name" value="RraA_family"/>
    <property type="match status" value="1"/>
</dbReference>
<dbReference type="AlphaFoldDB" id="A0A0E3BU22"/>
<evidence type="ECO:0000313" key="2">
    <source>
        <dbReference type="EMBL" id="KGH08231.1"/>
    </source>
</evidence>
<keyword evidence="2" id="KW-0489">Methyltransferase</keyword>
<keyword evidence="1" id="KW-0479">Metal-binding</keyword>
<comment type="caution">
    <text evidence="2">The sequence shown here is derived from an EMBL/GenBank/DDBJ whole genome shotgun (WGS) entry which is preliminary data.</text>
</comment>
<dbReference type="Pfam" id="PF03737">
    <property type="entry name" value="RraA-like"/>
    <property type="match status" value="1"/>
</dbReference>
<dbReference type="PANTHER" id="PTHR33254:SF16">
    <property type="entry name" value="BLR3842 PROTEIN"/>
    <property type="match status" value="1"/>
</dbReference>
<comment type="cofactor">
    <cofactor evidence="1">
        <name>Mg(2+)</name>
        <dbReference type="ChEBI" id="CHEBI:18420"/>
    </cofactor>
</comment>
<evidence type="ECO:0000313" key="3">
    <source>
        <dbReference type="Proteomes" id="UP000029549"/>
    </source>
</evidence>
<dbReference type="NCBIfam" id="NF006093">
    <property type="entry name" value="PRK08245.1"/>
    <property type="match status" value="1"/>
</dbReference>
<name>A0A0E3BU22_9BURK</name>
<dbReference type="Gene3D" id="3.50.30.40">
    <property type="entry name" value="Ribonuclease E inhibitor RraA/RraA-like"/>
    <property type="match status" value="1"/>
</dbReference>
<feature type="binding site" evidence="1">
    <location>
        <begin position="103"/>
        <end position="106"/>
    </location>
    <ligand>
        <name>substrate</name>
    </ligand>
</feature>
<dbReference type="Proteomes" id="UP000029549">
    <property type="component" value="Unassembled WGS sequence"/>
</dbReference>
<protein>
    <submittedName>
        <fullName evidence="2">Demethylmenaquinone methyltransferase</fullName>
    </submittedName>
</protein>
<feature type="binding site" evidence="1">
    <location>
        <position position="125"/>
    </location>
    <ligand>
        <name>substrate</name>
    </ligand>
</feature>
<proteinExistence type="predicted"/>
<dbReference type="SUPFAM" id="SSF89562">
    <property type="entry name" value="RraA-like"/>
    <property type="match status" value="1"/>
</dbReference>